<reference evidence="1" key="1">
    <citation type="submission" date="2022-07" db="EMBL/GenBank/DDBJ databases">
        <title>Tahibacter sp., a new gammaproteobacterium isolated from the silt sample collected at pig farm.</title>
        <authorList>
            <person name="Chen H."/>
        </authorList>
    </citation>
    <scope>NUCLEOTIDE SEQUENCE</scope>
    <source>
        <strain evidence="1">P2K</strain>
    </source>
</reference>
<gene>
    <name evidence="1" type="ORF">NM961_17025</name>
</gene>
<proteinExistence type="predicted"/>
<accession>A0ABT1QVW0</accession>
<comment type="caution">
    <text evidence="1">The sequence shown here is derived from an EMBL/GenBank/DDBJ whole genome shotgun (WGS) entry which is preliminary data.</text>
</comment>
<sequence length="370" mass="40431">MVAFLVTAGKRRSAYAARDVANAAALKQAIARRSRARGDSEEVQAWLLNHFYRHLIGNFSAPAPAVTAIGTAAQAADCFRPAAVPAWLAERLKRGDGVPPLWIQPDGEALLALELRLVEFLGSRQGTSLQGKLMRVNAPQALALWAAEHAAFEAGRAAGWREHSPEAVREHWRGRDGVFVEFRPDSPQLRSELAYESQHMRHCLGQFADRRNLAGGYGESYAEACATGRLRLFSYRGGNQQPHVTISAVVETDGRLRVDQIKGKQNRPPVARYRDEILGFLATLDSTGHTPPDALALGVVRVRAGWRLPSQVTEEADQLQLVQRQPELIQALPCTTPLLHWLVAARNPELLAGLALSPALRASLALGKPA</sequence>
<protein>
    <submittedName>
        <fullName evidence="1">Uncharacterized protein</fullName>
    </submittedName>
</protein>
<organism evidence="1 2">
    <name type="scientific">Tahibacter harae</name>
    <dbReference type="NCBI Taxonomy" id="2963937"/>
    <lineage>
        <taxon>Bacteria</taxon>
        <taxon>Pseudomonadati</taxon>
        <taxon>Pseudomonadota</taxon>
        <taxon>Gammaproteobacteria</taxon>
        <taxon>Lysobacterales</taxon>
        <taxon>Rhodanobacteraceae</taxon>
        <taxon>Tahibacter</taxon>
    </lineage>
</organism>
<evidence type="ECO:0000313" key="1">
    <source>
        <dbReference type="EMBL" id="MCQ4166425.1"/>
    </source>
</evidence>
<dbReference type="Proteomes" id="UP001165498">
    <property type="component" value="Unassembled WGS sequence"/>
</dbReference>
<evidence type="ECO:0000313" key="2">
    <source>
        <dbReference type="Proteomes" id="UP001165498"/>
    </source>
</evidence>
<dbReference type="RefSeq" id="WP_255915615.1">
    <property type="nucleotide sequence ID" value="NZ_JANFQO010000017.1"/>
</dbReference>
<dbReference type="EMBL" id="JANFQO010000017">
    <property type="protein sequence ID" value="MCQ4166425.1"/>
    <property type="molecule type" value="Genomic_DNA"/>
</dbReference>
<name>A0ABT1QVW0_9GAMM</name>
<keyword evidence="2" id="KW-1185">Reference proteome</keyword>